<dbReference type="GO" id="GO:0005829">
    <property type="term" value="C:cytosol"/>
    <property type="evidence" value="ECO:0007669"/>
    <property type="project" value="TreeGrafter"/>
</dbReference>
<dbReference type="PANTHER" id="PTHR23132:SF25">
    <property type="entry name" value="D-ALANINE--D-ALANINE LIGASE A"/>
    <property type="match status" value="1"/>
</dbReference>
<keyword evidence="6" id="KW-0460">Magnesium</keyword>
<dbReference type="NCBIfam" id="NF002528">
    <property type="entry name" value="PRK01966.1-4"/>
    <property type="match status" value="1"/>
</dbReference>
<evidence type="ECO:0000256" key="1">
    <source>
        <dbReference type="ARBA" id="ARBA00001936"/>
    </source>
</evidence>
<comment type="function">
    <text evidence="5">Cell wall formation.</text>
</comment>
<reference evidence="9 10" key="1">
    <citation type="submission" date="2016-11" db="EMBL/GenBank/DDBJ databases">
        <authorList>
            <person name="Jaros S."/>
            <person name="Januszkiewicz K."/>
            <person name="Wedrychowicz H."/>
        </authorList>
    </citation>
    <scope>NUCLEOTIDE SEQUENCE [LARGE SCALE GENOMIC DNA]</scope>
    <source>
        <strain evidence="9 10">DSM 14214</strain>
    </source>
</reference>
<dbReference type="Gene3D" id="3.40.50.20">
    <property type="match status" value="1"/>
</dbReference>
<evidence type="ECO:0000259" key="8">
    <source>
        <dbReference type="PROSITE" id="PS50975"/>
    </source>
</evidence>
<evidence type="ECO:0000256" key="4">
    <source>
        <dbReference type="ARBA" id="ARBA00023316"/>
    </source>
</evidence>
<comment type="similarity">
    <text evidence="2 5">Belongs to the D-alanine--D-alanine ligase family.</text>
</comment>
<evidence type="ECO:0000256" key="3">
    <source>
        <dbReference type="ARBA" id="ARBA00022598"/>
    </source>
</evidence>
<dbReference type="GO" id="GO:0009252">
    <property type="term" value="P:peptidoglycan biosynthetic process"/>
    <property type="evidence" value="ECO:0007669"/>
    <property type="project" value="UniProtKB-UniRule"/>
</dbReference>
<evidence type="ECO:0000256" key="6">
    <source>
        <dbReference type="PIRSR" id="PIRSR039102-3"/>
    </source>
</evidence>
<feature type="binding site" evidence="6">
    <location>
        <position position="336"/>
    </location>
    <ligand>
        <name>Mg(2+)</name>
        <dbReference type="ChEBI" id="CHEBI:18420"/>
        <label>1</label>
    </ligand>
</feature>
<evidence type="ECO:0000256" key="2">
    <source>
        <dbReference type="ARBA" id="ARBA00010871"/>
    </source>
</evidence>
<dbReference type="GO" id="GO:0046872">
    <property type="term" value="F:metal ion binding"/>
    <property type="evidence" value="ECO:0007669"/>
    <property type="project" value="UniProtKB-KW"/>
</dbReference>
<dbReference type="PANTHER" id="PTHR23132">
    <property type="entry name" value="D-ALANINE--D-ALANINE LIGASE"/>
    <property type="match status" value="1"/>
</dbReference>
<dbReference type="Gene3D" id="3.30.1490.20">
    <property type="entry name" value="ATP-grasp fold, A domain"/>
    <property type="match status" value="1"/>
</dbReference>
<feature type="binding site" evidence="6">
    <location>
        <position position="336"/>
    </location>
    <ligand>
        <name>Mg(2+)</name>
        <dbReference type="ChEBI" id="CHEBI:18420"/>
        <label>2</label>
    </ligand>
</feature>
<comment type="catalytic activity">
    <reaction evidence="5">
        <text>2 D-alanine + ATP = D-alanyl-D-alanine + ADP + phosphate + H(+)</text>
        <dbReference type="Rhea" id="RHEA:11224"/>
        <dbReference type="ChEBI" id="CHEBI:15378"/>
        <dbReference type="ChEBI" id="CHEBI:30616"/>
        <dbReference type="ChEBI" id="CHEBI:43474"/>
        <dbReference type="ChEBI" id="CHEBI:57416"/>
        <dbReference type="ChEBI" id="CHEBI:57822"/>
        <dbReference type="ChEBI" id="CHEBI:456216"/>
        <dbReference type="EC" id="6.3.2.4"/>
    </reaction>
</comment>
<dbReference type="AlphaFoldDB" id="A0A1M6UF84"/>
<dbReference type="InterPro" id="IPR011095">
    <property type="entry name" value="Dala_Dala_lig_C"/>
</dbReference>
<evidence type="ECO:0000256" key="5">
    <source>
        <dbReference type="HAMAP-Rule" id="MF_00047"/>
    </source>
</evidence>
<dbReference type="InterPro" id="IPR016185">
    <property type="entry name" value="PreATP-grasp_dom_sf"/>
</dbReference>
<sequence>MKKRHGKTPCRIYCIGIAASLGGRRKEGIPMRKLTVVVLFGGQSSEHEVSCMWAADMIAALDEEKYDVLPVGITKNGNWRICHGSVDAIREGRWEKYSVDAILSPDASRKSLLKLVGGKYKEIPVDVAIPALHGAGGAVQGLLEMAKIPYVGCGVLPSALSMNRICIRRIAKAEKIPMAKFLWCDGEALAEKKEKIMRQAEKKLGYPCFVKPANASASMGASKAKNREELEKALCYAAKYDRKVIMEEAIDGGRFACAMLKKGKLHISSIGEIVTRAESCDDAKKDAHIIIPAKVPEEALAQMRKISEKMYHAVDGKGIARVDFFMEKSGRVLFHELHTMPDAMYPMAWEEEGMSKTEWMDILISLALKGDIHG</sequence>
<dbReference type="PROSITE" id="PS50975">
    <property type="entry name" value="ATP_GRASP"/>
    <property type="match status" value="1"/>
</dbReference>
<comment type="subcellular location">
    <subcellularLocation>
        <location evidence="5">Cytoplasm</location>
    </subcellularLocation>
</comment>
<dbReference type="EC" id="6.3.2.4" evidence="5"/>
<dbReference type="Proteomes" id="UP000183975">
    <property type="component" value="Unassembled WGS sequence"/>
</dbReference>
<keyword evidence="5" id="KW-0133">Cell shape</keyword>
<dbReference type="GO" id="GO:0005524">
    <property type="term" value="F:ATP binding"/>
    <property type="evidence" value="ECO:0007669"/>
    <property type="project" value="UniProtKB-UniRule"/>
</dbReference>
<keyword evidence="7" id="KW-0547">Nucleotide-binding</keyword>
<evidence type="ECO:0000313" key="10">
    <source>
        <dbReference type="Proteomes" id="UP000183975"/>
    </source>
</evidence>
<accession>A0A1M6UF84</accession>
<keyword evidence="6" id="KW-0464">Manganese</keyword>
<evidence type="ECO:0000256" key="7">
    <source>
        <dbReference type="PROSITE-ProRule" id="PRU00409"/>
    </source>
</evidence>
<feature type="binding site" evidence="6">
    <location>
        <position position="323"/>
    </location>
    <ligand>
        <name>Mg(2+)</name>
        <dbReference type="ChEBI" id="CHEBI:18420"/>
        <label>1</label>
    </ligand>
</feature>
<dbReference type="InterPro" id="IPR011127">
    <property type="entry name" value="Dala_Dala_lig_N"/>
</dbReference>
<comment type="cofactor">
    <cofactor evidence="1">
        <name>Mn(2+)</name>
        <dbReference type="ChEBI" id="CHEBI:29035"/>
    </cofactor>
</comment>
<keyword evidence="10" id="KW-1185">Reference proteome</keyword>
<protein>
    <recommendedName>
        <fullName evidence="5">D-alanine--D-alanine ligase</fullName>
        <ecNumber evidence="5">6.3.2.4</ecNumber>
    </recommendedName>
    <alternativeName>
        <fullName evidence="5">D-Ala-D-Ala ligase</fullName>
    </alternativeName>
    <alternativeName>
        <fullName evidence="5">D-alanylalanine synthetase</fullName>
    </alternativeName>
</protein>
<keyword evidence="3 5" id="KW-0436">Ligase</keyword>
<feature type="domain" description="ATP-grasp" evidence="8">
    <location>
        <begin position="168"/>
        <end position="368"/>
    </location>
</feature>
<dbReference type="InterPro" id="IPR005905">
    <property type="entry name" value="D_ala_D_ala"/>
</dbReference>
<keyword evidence="7" id="KW-0067">ATP-binding</keyword>
<gene>
    <name evidence="5" type="primary">ddl</name>
    <name evidence="9" type="ORF">SAMN02745138_02144</name>
</gene>
<evidence type="ECO:0000313" key="9">
    <source>
        <dbReference type="EMBL" id="SHK67856.1"/>
    </source>
</evidence>
<dbReference type="PIRSF" id="PIRSF039102">
    <property type="entry name" value="Ddl/VanB"/>
    <property type="match status" value="1"/>
</dbReference>
<keyword evidence="5" id="KW-0963">Cytoplasm</keyword>
<name>A0A1M6UF84_9FIRM</name>
<dbReference type="Pfam" id="PF07478">
    <property type="entry name" value="Dala_Dala_lig_C"/>
    <property type="match status" value="1"/>
</dbReference>
<keyword evidence="5" id="KW-0573">Peptidoglycan synthesis</keyword>
<proteinExistence type="inferred from homology"/>
<dbReference type="Gene3D" id="3.30.470.20">
    <property type="entry name" value="ATP-grasp fold, B domain"/>
    <property type="match status" value="1"/>
</dbReference>
<dbReference type="GO" id="GO:0071555">
    <property type="term" value="P:cell wall organization"/>
    <property type="evidence" value="ECO:0007669"/>
    <property type="project" value="UniProtKB-KW"/>
</dbReference>
<dbReference type="SUPFAM" id="SSF56059">
    <property type="entry name" value="Glutathione synthetase ATP-binding domain-like"/>
    <property type="match status" value="1"/>
</dbReference>
<dbReference type="SUPFAM" id="SSF52440">
    <property type="entry name" value="PreATP-grasp domain"/>
    <property type="match status" value="1"/>
</dbReference>
<dbReference type="HAMAP" id="MF_00047">
    <property type="entry name" value="Dala_Dala_lig"/>
    <property type="match status" value="1"/>
</dbReference>
<organism evidence="9 10">
    <name type="scientific">Anaerotignum lactatifermentans DSM 14214</name>
    <dbReference type="NCBI Taxonomy" id="1121323"/>
    <lineage>
        <taxon>Bacteria</taxon>
        <taxon>Bacillati</taxon>
        <taxon>Bacillota</taxon>
        <taxon>Clostridia</taxon>
        <taxon>Lachnospirales</taxon>
        <taxon>Anaerotignaceae</taxon>
        <taxon>Anaerotignum</taxon>
    </lineage>
</organism>
<dbReference type="InterPro" id="IPR013815">
    <property type="entry name" value="ATP_grasp_subdomain_1"/>
</dbReference>
<dbReference type="GO" id="GO:0008716">
    <property type="term" value="F:D-alanine-D-alanine ligase activity"/>
    <property type="evidence" value="ECO:0007669"/>
    <property type="project" value="UniProtKB-UniRule"/>
</dbReference>
<keyword evidence="4 5" id="KW-0961">Cell wall biogenesis/degradation</keyword>
<dbReference type="Pfam" id="PF01820">
    <property type="entry name" value="Dala_Dala_lig_N"/>
    <property type="match status" value="1"/>
</dbReference>
<keyword evidence="6" id="KW-0479">Metal-binding</keyword>
<comment type="cofactor">
    <cofactor evidence="6">
        <name>Mg(2+)</name>
        <dbReference type="ChEBI" id="CHEBI:18420"/>
    </cofactor>
    <cofactor evidence="6">
        <name>Mn(2+)</name>
        <dbReference type="ChEBI" id="CHEBI:29035"/>
    </cofactor>
    <text evidence="6">Binds 2 magnesium or manganese ions per subunit.</text>
</comment>
<dbReference type="InterPro" id="IPR011761">
    <property type="entry name" value="ATP-grasp"/>
</dbReference>
<comment type="pathway">
    <text evidence="5">Cell wall biogenesis; peptidoglycan biosynthesis.</text>
</comment>
<dbReference type="EMBL" id="FRAH01000039">
    <property type="protein sequence ID" value="SHK67856.1"/>
    <property type="molecule type" value="Genomic_DNA"/>
</dbReference>
<dbReference type="UniPathway" id="UPA00219"/>
<dbReference type="GO" id="GO:0008360">
    <property type="term" value="P:regulation of cell shape"/>
    <property type="evidence" value="ECO:0007669"/>
    <property type="project" value="UniProtKB-KW"/>
</dbReference>